<organism evidence="4 5">
    <name type="scientific">Candidatus Adlerbacteria bacterium RIFCSPLOWO2_01_FULL_54_21b</name>
    <dbReference type="NCBI Taxonomy" id="1797245"/>
    <lineage>
        <taxon>Bacteria</taxon>
        <taxon>Candidatus Adleribacteriota</taxon>
    </lineage>
</organism>
<dbReference type="Proteomes" id="UP000178585">
    <property type="component" value="Unassembled WGS sequence"/>
</dbReference>
<evidence type="ECO:0000256" key="2">
    <source>
        <dbReference type="ARBA" id="ARBA00023002"/>
    </source>
</evidence>
<dbReference type="STRING" id="1797245.A2949_01920"/>
<dbReference type="PANTHER" id="PTHR10204:SF34">
    <property type="entry name" value="NAD(P)H DEHYDROGENASE [QUINONE] 1 ISOFORM 1"/>
    <property type="match status" value="1"/>
</dbReference>
<reference evidence="4 5" key="1">
    <citation type="journal article" date="2016" name="Nat. Commun.">
        <title>Thousands of microbial genomes shed light on interconnected biogeochemical processes in an aquifer system.</title>
        <authorList>
            <person name="Anantharaman K."/>
            <person name="Brown C.T."/>
            <person name="Hug L.A."/>
            <person name="Sharon I."/>
            <person name="Castelle C.J."/>
            <person name="Probst A.J."/>
            <person name="Thomas B.C."/>
            <person name="Singh A."/>
            <person name="Wilkins M.J."/>
            <person name="Karaoz U."/>
            <person name="Brodie E.L."/>
            <person name="Williams K.H."/>
            <person name="Hubbard S.S."/>
            <person name="Banfield J.F."/>
        </authorList>
    </citation>
    <scope>NUCLEOTIDE SEQUENCE [LARGE SCALE GENOMIC DNA]</scope>
</reference>
<dbReference type="EMBL" id="MEWZ01000033">
    <property type="protein sequence ID" value="OGC86049.1"/>
    <property type="molecule type" value="Genomic_DNA"/>
</dbReference>
<comment type="similarity">
    <text evidence="1">Belongs to the NAD(P)H dehydrogenase (quinone) family.</text>
</comment>
<dbReference type="GO" id="GO:0003955">
    <property type="term" value="F:NAD(P)H dehydrogenase (quinone) activity"/>
    <property type="evidence" value="ECO:0007669"/>
    <property type="project" value="TreeGrafter"/>
</dbReference>
<name>A0A1F4XWG8_9BACT</name>
<dbReference type="Pfam" id="PF02525">
    <property type="entry name" value="Flavodoxin_2"/>
    <property type="match status" value="1"/>
</dbReference>
<comment type="caution">
    <text evidence="4">The sequence shown here is derived from an EMBL/GenBank/DDBJ whole genome shotgun (WGS) entry which is preliminary data.</text>
</comment>
<accession>A0A1F4XWG8</accession>
<feature type="domain" description="Flavodoxin-like fold" evidence="3">
    <location>
        <begin position="11"/>
        <end position="179"/>
    </location>
</feature>
<dbReference type="InterPro" id="IPR051545">
    <property type="entry name" value="NAD(P)H_dehydrogenase_qn"/>
</dbReference>
<dbReference type="InterPro" id="IPR029039">
    <property type="entry name" value="Flavoprotein-like_sf"/>
</dbReference>
<dbReference type="InterPro" id="IPR003680">
    <property type="entry name" value="Flavodoxin_fold"/>
</dbReference>
<evidence type="ECO:0000313" key="4">
    <source>
        <dbReference type="EMBL" id="OGC86049.1"/>
    </source>
</evidence>
<proteinExistence type="inferred from homology"/>
<dbReference type="SUPFAM" id="SSF52218">
    <property type="entry name" value="Flavoproteins"/>
    <property type="match status" value="1"/>
</dbReference>
<evidence type="ECO:0000256" key="1">
    <source>
        <dbReference type="ARBA" id="ARBA00006252"/>
    </source>
</evidence>
<sequence length="205" mass="23733">MGFFSNHSQKKKIVILLGHPDPGATLSSEMALIYEAAAKKAGHEVRRFNIAQMSFDPILHKGYKAIQELEPDLLALQEAIKWCDHFVLVYPNWWQSMPALLKGLFDRMWLPVFAFNMRKNKQGKQTFGWIKRLKGKTARVFVLSGSHPFLIYLFFGDYTSQIKMGILWFVGFKVTLTRVGPTEQAPEWKKNEWRRRAAQLGTWGE</sequence>
<keyword evidence="2" id="KW-0560">Oxidoreductase</keyword>
<dbReference type="PANTHER" id="PTHR10204">
    <property type="entry name" value="NAD P H OXIDOREDUCTASE-RELATED"/>
    <property type="match status" value="1"/>
</dbReference>
<dbReference type="AlphaFoldDB" id="A0A1F4XWG8"/>
<evidence type="ECO:0000313" key="5">
    <source>
        <dbReference type="Proteomes" id="UP000178585"/>
    </source>
</evidence>
<gene>
    <name evidence="4" type="ORF">A2949_01920</name>
</gene>
<dbReference type="GO" id="GO:0005829">
    <property type="term" value="C:cytosol"/>
    <property type="evidence" value="ECO:0007669"/>
    <property type="project" value="TreeGrafter"/>
</dbReference>
<dbReference type="Gene3D" id="3.40.50.360">
    <property type="match status" value="1"/>
</dbReference>
<protein>
    <recommendedName>
        <fullName evidence="3">Flavodoxin-like fold domain-containing protein</fullName>
    </recommendedName>
</protein>
<evidence type="ECO:0000259" key="3">
    <source>
        <dbReference type="Pfam" id="PF02525"/>
    </source>
</evidence>